<accession>A0A414AY04</accession>
<name>A0A414AY04_9FIRM</name>
<proteinExistence type="predicted"/>
<dbReference type="Proteomes" id="UP000283975">
    <property type="component" value="Unassembled WGS sequence"/>
</dbReference>
<reference evidence="1 2" key="1">
    <citation type="submission" date="2018-08" db="EMBL/GenBank/DDBJ databases">
        <title>A genome reference for cultivated species of the human gut microbiota.</title>
        <authorList>
            <person name="Zou Y."/>
            <person name="Xue W."/>
            <person name="Luo G."/>
        </authorList>
    </citation>
    <scope>NUCLEOTIDE SEQUENCE [LARGE SCALE GENOMIC DNA]</scope>
    <source>
        <strain evidence="1 2">AM35-14</strain>
    </source>
</reference>
<dbReference type="AlphaFoldDB" id="A0A414AY04"/>
<evidence type="ECO:0008006" key="3">
    <source>
        <dbReference type="Google" id="ProtNLM"/>
    </source>
</evidence>
<evidence type="ECO:0000313" key="1">
    <source>
        <dbReference type="EMBL" id="RHC57038.1"/>
    </source>
</evidence>
<dbReference type="EMBL" id="QSHZ01000006">
    <property type="protein sequence ID" value="RHC57038.1"/>
    <property type="molecule type" value="Genomic_DNA"/>
</dbReference>
<sequence length="64" mass="7637">MYMLYFYKLIAPYKQIGICGDSDDTGGFYLIIFHDKEQLLYWDITEAGILQQIINDDFEIEWFA</sequence>
<organism evidence="1 2">
    <name type="scientific">Enterocloster bolteae</name>
    <dbReference type="NCBI Taxonomy" id="208479"/>
    <lineage>
        <taxon>Bacteria</taxon>
        <taxon>Bacillati</taxon>
        <taxon>Bacillota</taxon>
        <taxon>Clostridia</taxon>
        <taxon>Lachnospirales</taxon>
        <taxon>Lachnospiraceae</taxon>
        <taxon>Enterocloster</taxon>
    </lineage>
</organism>
<comment type="caution">
    <text evidence="1">The sequence shown here is derived from an EMBL/GenBank/DDBJ whole genome shotgun (WGS) entry which is preliminary data.</text>
</comment>
<dbReference type="RefSeq" id="WP_007037495.1">
    <property type="nucleotide sequence ID" value="NZ_CABKUK010000001.1"/>
</dbReference>
<evidence type="ECO:0000313" key="2">
    <source>
        <dbReference type="Proteomes" id="UP000283975"/>
    </source>
</evidence>
<protein>
    <recommendedName>
        <fullName evidence="3">SMI1/KNR4 family protein</fullName>
    </recommendedName>
</protein>
<dbReference type="KEGG" id="cbol:CGC65_16370"/>
<gene>
    <name evidence="1" type="ORF">DW839_07490</name>
</gene>